<name>A0A1H7J335_OLID1</name>
<dbReference type="Gene3D" id="1.10.390.10">
    <property type="entry name" value="Neutral Protease Domain 2"/>
    <property type="match status" value="1"/>
</dbReference>
<sequence length="622" mass="71753">MNYFYLFTTLFFLIIQTGQGQELYQPRNIKAAFAQGTRAKSGAPGENYWQNHGKYDMDIKVDPQSKLVSGKEDIYYSNNSPDTLHKIVIRFVNNLHKPGAIRSSNASENFLTSGLNILQLRIGNNTYPIDAKSWGTEAEITLKQPLLPKSQTKLYIEWEYPLSKESGREGQIDSTTFFVAYSYPRVSVYDDYNGWDILPHNGRQEFYNDFNDYSFRVSVPKNFVVWATGDFLNPEQVLKPAIVKRLKKSYTSNKLIKIASTEEMRKRQVTLTKDWNTWAFNVKNIPDITFAVSNHYQWDASSVVVDSKTKRRASTQAAYSSNAKDFEHSVEWNNYALAWFSNNWPGVPYPYTKMTAVQGFADMEFPMMVNDTPVPNDFRLARLIQDHEVAHTYFPFYMGINETRYAYMDEGWATTLEYLIGIDEFGKEQADDFYKKFRISPYITNSSSEEDQPIITMSSQVSGYGYGHNAYGKPSLAYLALKDLLGDELFKKALHHYMNLWNGKHPIPWDFFNAINTGAGQDLNWFWQNWFFSNHYIDLTVTNVENDKIILQNIGGFAIPFDIHIEYEDGNMGSIHQSPSIWKTDIQKAIVSLKNKKPIKTLKVDGRLFMDATPNNNSWSKK</sequence>
<dbReference type="InterPro" id="IPR014782">
    <property type="entry name" value="Peptidase_M1_dom"/>
</dbReference>
<proteinExistence type="predicted"/>
<evidence type="ECO:0000259" key="1">
    <source>
        <dbReference type="Pfam" id="PF01433"/>
    </source>
</evidence>
<dbReference type="STRING" id="407022.SAMN05661044_00907"/>
<dbReference type="GO" id="GO:0008237">
    <property type="term" value="F:metallopeptidase activity"/>
    <property type="evidence" value="ECO:0007669"/>
    <property type="project" value="InterPro"/>
</dbReference>
<organism evidence="2 3">
    <name type="scientific">Olivibacter domesticus</name>
    <name type="common">Pseudosphingobacterium domesticum</name>
    <dbReference type="NCBI Taxonomy" id="407022"/>
    <lineage>
        <taxon>Bacteria</taxon>
        <taxon>Pseudomonadati</taxon>
        <taxon>Bacteroidota</taxon>
        <taxon>Sphingobacteriia</taxon>
        <taxon>Sphingobacteriales</taxon>
        <taxon>Sphingobacteriaceae</taxon>
        <taxon>Olivibacter</taxon>
    </lineage>
</organism>
<feature type="domain" description="Peptidase M1 membrane alanine aminopeptidase" evidence="1">
    <location>
        <begin position="385"/>
        <end position="530"/>
    </location>
</feature>
<dbReference type="SUPFAM" id="SSF55486">
    <property type="entry name" value="Metalloproteases ('zincins'), catalytic domain"/>
    <property type="match status" value="1"/>
</dbReference>
<dbReference type="AlphaFoldDB" id="A0A1H7J335"/>
<protein>
    <recommendedName>
        <fullName evidence="1">Peptidase M1 membrane alanine aminopeptidase domain-containing protein</fullName>
    </recommendedName>
</protein>
<evidence type="ECO:0000313" key="3">
    <source>
        <dbReference type="Proteomes" id="UP000199421"/>
    </source>
</evidence>
<dbReference type="OrthoDB" id="9814383at2"/>
<dbReference type="GO" id="GO:0008270">
    <property type="term" value="F:zinc ion binding"/>
    <property type="evidence" value="ECO:0007669"/>
    <property type="project" value="InterPro"/>
</dbReference>
<evidence type="ECO:0000313" key="2">
    <source>
        <dbReference type="EMBL" id="SEK69161.1"/>
    </source>
</evidence>
<dbReference type="RefSeq" id="WP_093318982.1">
    <property type="nucleotide sequence ID" value="NZ_FOAF01000001.1"/>
</dbReference>
<reference evidence="3" key="1">
    <citation type="submission" date="2016-10" db="EMBL/GenBank/DDBJ databases">
        <authorList>
            <person name="Varghese N."/>
            <person name="Submissions S."/>
        </authorList>
    </citation>
    <scope>NUCLEOTIDE SEQUENCE [LARGE SCALE GENOMIC DNA]</scope>
    <source>
        <strain evidence="3">DSM 18733</strain>
    </source>
</reference>
<gene>
    <name evidence="2" type="ORF">SAMN05661044_00907</name>
</gene>
<dbReference type="EMBL" id="FOAF01000001">
    <property type="protein sequence ID" value="SEK69161.1"/>
    <property type="molecule type" value="Genomic_DNA"/>
</dbReference>
<dbReference type="Proteomes" id="UP000199421">
    <property type="component" value="Unassembled WGS sequence"/>
</dbReference>
<accession>A0A1H7J335</accession>
<dbReference type="InterPro" id="IPR027268">
    <property type="entry name" value="Peptidase_M4/M1_CTD_sf"/>
</dbReference>
<keyword evidence="3" id="KW-1185">Reference proteome</keyword>
<dbReference type="CDD" id="cd09604">
    <property type="entry name" value="M1_APN_like"/>
    <property type="match status" value="1"/>
</dbReference>
<dbReference type="Pfam" id="PF01433">
    <property type="entry name" value="Peptidase_M1"/>
    <property type="match status" value="1"/>
</dbReference>